<organism evidence="2 3">
    <name type="scientific">Candidatus Intestinimonas pullistercoris</name>
    <dbReference type="NCBI Taxonomy" id="2838623"/>
    <lineage>
        <taxon>Bacteria</taxon>
        <taxon>Bacillati</taxon>
        <taxon>Bacillota</taxon>
        <taxon>Clostridia</taxon>
        <taxon>Eubacteriales</taxon>
        <taxon>Intestinimonas</taxon>
    </lineage>
</organism>
<gene>
    <name evidence="2" type="ORF">H9701_03200</name>
</gene>
<name>A0A9D2T0F8_9FIRM</name>
<dbReference type="AlphaFoldDB" id="A0A9D2T0F8"/>
<keyword evidence="1" id="KW-0812">Transmembrane</keyword>
<dbReference type="Proteomes" id="UP000823882">
    <property type="component" value="Unassembled WGS sequence"/>
</dbReference>
<feature type="transmembrane region" description="Helical" evidence="1">
    <location>
        <begin position="61"/>
        <end position="81"/>
    </location>
</feature>
<evidence type="ECO:0000313" key="3">
    <source>
        <dbReference type="Proteomes" id="UP000823882"/>
    </source>
</evidence>
<reference evidence="2" key="2">
    <citation type="submission" date="2021-04" db="EMBL/GenBank/DDBJ databases">
        <authorList>
            <person name="Gilroy R."/>
        </authorList>
    </citation>
    <scope>NUCLEOTIDE SEQUENCE</scope>
    <source>
        <strain evidence="2">CHK186-1790</strain>
    </source>
</reference>
<keyword evidence="1" id="KW-0472">Membrane</keyword>
<protein>
    <submittedName>
        <fullName evidence="2">Uncharacterized protein</fullName>
    </submittedName>
</protein>
<accession>A0A9D2T0F8</accession>
<proteinExistence type="predicted"/>
<feature type="transmembrane region" description="Helical" evidence="1">
    <location>
        <begin position="169"/>
        <end position="191"/>
    </location>
</feature>
<feature type="transmembrane region" description="Helical" evidence="1">
    <location>
        <begin position="31"/>
        <end position="49"/>
    </location>
</feature>
<keyword evidence="1" id="KW-1133">Transmembrane helix</keyword>
<evidence type="ECO:0000256" key="1">
    <source>
        <dbReference type="SAM" id="Phobius"/>
    </source>
</evidence>
<sequence>MTDWDRLCRGTTCAAWAYFFLYFNVNLGTLNILPDFACYVLLWQAIACLEGEERDLRLLRPLCLLLGVWAGLEWAAALLGWSLEGRLLPWDLLLAVAGLYFHFQLFTDFAHLAERYQGEGETLDRRLLRLRTVQALLQTALTASVFLLSPGTELTFPGGSSLEGLAAGVLLALAAAGLVVALMLMFALFALRRCLRQRAEAAG</sequence>
<dbReference type="EMBL" id="DWWJ01000063">
    <property type="protein sequence ID" value="HJC40545.1"/>
    <property type="molecule type" value="Genomic_DNA"/>
</dbReference>
<comment type="caution">
    <text evidence="2">The sequence shown here is derived from an EMBL/GenBank/DDBJ whole genome shotgun (WGS) entry which is preliminary data.</text>
</comment>
<feature type="transmembrane region" description="Helical" evidence="1">
    <location>
        <begin position="87"/>
        <end position="107"/>
    </location>
</feature>
<evidence type="ECO:0000313" key="2">
    <source>
        <dbReference type="EMBL" id="HJC40545.1"/>
    </source>
</evidence>
<reference evidence="2" key="1">
    <citation type="journal article" date="2021" name="PeerJ">
        <title>Extensive microbial diversity within the chicken gut microbiome revealed by metagenomics and culture.</title>
        <authorList>
            <person name="Gilroy R."/>
            <person name="Ravi A."/>
            <person name="Getino M."/>
            <person name="Pursley I."/>
            <person name="Horton D.L."/>
            <person name="Alikhan N.F."/>
            <person name="Baker D."/>
            <person name="Gharbi K."/>
            <person name="Hall N."/>
            <person name="Watson M."/>
            <person name="Adriaenssens E.M."/>
            <person name="Foster-Nyarko E."/>
            <person name="Jarju S."/>
            <person name="Secka A."/>
            <person name="Antonio M."/>
            <person name="Oren A."/>
            <person name="Chaudhuri R.R."/>
            <person name="La Ragione R."/>
            <person name="Hildebrand F."/>
            <person name="Pallen M.J."/>
        </authorList>
    </citation>
    <scope>NUCLEOTIDE SEQUENCE</scope>
    <source>
        <strain evidence="2">CHK186-1790</strain>
    </source>
</reference>